<reference evidence="2 3" key="1">
    <citation type="journal article" date="2016" name="Nat. Commun.">
        <title>Thousands of microbial genomes shed light on interconnected biogeochemical processes in an aquifer system.</title>
        <authorList>
            <person name="Anantharaman K."/>
            <person name="Brown C.T."/>
            <person name="Hug L.A."/>
            <person name="Sharon I."/>
            <person name="Castelle C.J."/>
            <person name="Probst A.J."/>
            <person name="Thomas B.C."/>
            <person name="Singh A."/>
            <person name="Wilkins M.J."/>
            <person name="Karaoz U."/>
            <person name="Brodie E.L."/>
            <person name="Williams K.H."/>
            <person name="Hubbard S.S."/>
            <person name="Banfield J.F."/>
        </authorList>
    </citation>
    <scope>NUCLEOTIDE SEQUENCE [LARGE SCALE GENOMIC DNA]</scope>
</reference>
<dbReference type="Pfam" id="PF08241">
    <property type="entry name" value="Methyltransf_11"/>
    <property type="match status" value="1"/>
</dbReference>
<dbReference type="InterPro" id="IPR029063">
    <property type="entry name" value="SAM-dependent_MTases_sf"/>
</dbReference>
<dbReference type="PANTHER" id="PTHR43861:SF1">
    <property type="entry name" value="TRANS-ACONITATE 2-METHYLTRANSFERASE"/>
    <property type="match status" value="1"/>
</dbReference>
<evidence type="ECO:0000313" key="2">
    <source>
        <dbReference type="EMBL" id="OHB03784.1"/>
    </source>
</evidence>
<dbReference type="PANTHER" id="PTHR43861">
    <property type="entry name" value="TRANS-ACONITATE 2-METHYLTRANSFERASE-RELATED"/>
    <property type="match status" value="1"/>
</dbReference>
<organism evidence="2 3">
    <name type="scientific">Candidatus Zambryskibacteria bacterium RIFCSPLOWO2_01_FULL_43_17</name>
    <dbReference type="NCBI Taxonomy" id="1802760"/>
    <lineage>
        <taxon>Bacteria</taxon>
        <taxon>Candidatus Zambryskiibacteriota</taxon>
    </lineage>
</organism>
<sequence length="203" mass="23323">MDLKSTYNRIAEDWAKDHKDDIWWKKGTDKFASLLMPGASLLDVGCGAGIKSKYFAEKGFKVTGVDFSEGMLKIAKREVPSAHFFVKGILEIETLENEFDAIYVQAVLLHVPKERVEFVLEKLKNKLTPNGILYLGVKEVRPNAPDEEVVREDDYGYDYERFFSYFTKAEMEDYVNKIGLELVWTNISSSGKTNWIEMIVRNT</sequence>
<gene>
    <name evidence="2" type="ORF">A2920_01890</name>
</gene>
<proteinExistence type="predicted"/>
<dbReference type="CDD" id="cd02440">
    <property type="entry name" value="AdoMet_MTases"/>
    <property type="match status" value="1"/>
</dbReference>
<protein>
    <recommendedName>
        <fullName evidence="1">Methyltransferase type 11 domain-containing protein</fullName>
    </recommendedName>
</protein>
<accession>A0A1G2U2S6</accession>
<comment type="caution">
    <text evidence="2">The sequence shown here is derived from an EMBL/GenBank/DDBJ whole genome shotgun (WGS) entry which is preliminary data.</text>
</comment>
<dbReference type="EMBL" id="MHWD01000016">
    <property type="protein sequence ID" value="OHB03784.1"/>
    <property type="molecule type" value="Genomic_DNA"/>
</dbReference>
<feature type="domain" description="Methyltransferase type 11" evidence="1">
    <location>
        <begin position="42"/>
        <end position="135"/>
    </location>
</feature>
<dbReference type="GO" id="GO:0008757">
    <property type="term" value="F:S-adenosylmethionine-dependent methyltransferase activity"/>
    <property type="evidence" value="ECO:0007669"/>
    <property type="project" value="InterPro"/>
</dbReference>
<dbReference type="SUPFAM" id="SSF53335">
    <property type="entry name" value="S-adenosyl-L-methionine-dependent methyltransferases"/>
    <property type="match status" value="1"/>
</dbReference>
<dbReference type="Gene3D" id="3.40.50.150">
    <property type="entry name" value="Vaccinia Virus protein VP39"/>
    <property type="match status" value="1"/>
</dbReference>
<evidence type="ECO:0000313" key="3">
    <source>
        <dbReference type="Proteomes" id="UP000179283"/>
    </source>
</evidence>
<dbReference type="AlphaFoldDB" id="A0A1G2U2S6"/>
<dbReference type="InterPro" id="IPR013216">
    <property type="entry name" value="Methyltransf_11"/>
</dbReference>
<name>A0A1G2U2S6_9BACT</name>
<dbReference type="Proteomes" id="UP000179283">
    <property type="component" value="Unassembled WGS sequence"/>
</dbReference>
<evidence type="ECO:0000259" key="1">
    <source>
        <dbReference type="Pfam" id="PF08241"/>
    </source>
</evidence>